<reference evidence="2" key="1">
    <citation type="submission" date="2022-10" db="EMBL/GenBank/DDBJ databases">
        <authorList>
            <person name="Yue Y."/>
        </authorList>
    </citation>
    <scope>NUCLEOTIDE SEQUENCE</scope>
    <source>
        <strain evidence="2">Z654</strain>
    </source>
</reference>
<name>A0AAE3IYB6_9RHOB</name>
<evidence type="ECO:0000313" key="3">
    <source>
        <dbReference type="Proteomes" id="UP001208041"/>
    </source>
</evidence>
<dbReference type="GO" id="GO:0007165">
    <property type="term" value="P:signal transduction"/>
    <property type="evidence" value="ECO:0007669"/>
    <property type="project" value="InterPro"/>
</dbReference>
<dbReference type="Pfam" id="PF01584">
    <property type="entry name" value="CheW"/>
    <property type="match status" value="1"/>
</dbReference>
<accession>A0AAE3IYB6</accession>
<keyword evidence="3" id="KW-1185">Reference proteome</keyword>
<organism evidence="2 3">
    <name type="scientific">Halocynthiibacter halioticoli</name>
    <dbReference type="NCBI Taxonomy" id="2986804"/>
    <lineage>
        <taxon>Bacteria</taxon>
        <taxon>Pseudomonadati</taxon>
        <taxon>Pseudomonadota</taxon>
        <taxon>Alphaproteobacteria</taxon>
        <taxon>Rhodobacterales</taxon>
        <taxon>Paracoccaceae</taxon>
        <taxon>Halocynthiibacter</taxon>
    </lineage>
</organism>
<dbReference type="CDD" id="cd00732">
    <property type="entry name" value="CheW"/>
    <property type="match status" value="1"/>
</dbReference>
<dbReference type="Gene3D" id="2.40.50.180">
    <property type="entry name" value="CheA-289, Domain 4"/>
    <property type="match status" value="1"/>
</dbReference>
<dbReference type="PANTHER" id="PTHR22617">
    <property type="entry name" value="CHEMOTAXIS SENSOR HISTIDINE KINASE-RELATED"/>
    <property type="match status" value="1"/>
</dbReference>
<dbReference type="RefSeq" id="WP_263953344.1">
    <property type="nucleotide sequence ID" value="NZ_JAOYFC010000002.1"/>
</dbReference>
<dbReference type="PROSITE" id="PS50851">
    <property type="entry name" value="CHEW"/>
    <property type="match status" value="1"/>
</dbReference>
<dbReference type="PANTHER" id="PTHR22617:SF23">
    <property type="entry name" value="CHEMOTAXIS PROTEIN CHEW"/>
    <property type="match status" value="1"/>
</dbReference>
<dbReference type="GO" id="GO:0006935">
    <property type="term" value="P:chemotaxis"/>
    <property type="evidence" value="ECO:0007669"/>
    <property type="project" value="InterPro"/>
</dbReference>
<protein>
    <submittedName>
        <fullName evidence="2">Chemotaxis protein CheW</fullName>
    </submittedName>
</protein>
<comment type="caution">
    <text evidence="2">The sequence shown here is derived from an EMBL/GenBank/DDBJ whole genome shotgun (WGS) entry which is preliminary data.</text>
</comment>
<gene>
    <name evidence="2" type="ORF">OH136_07915</name>
</gene>
<evidence type="ECO:0000313" key="2">
    <source>
        <dbReference type="EMBL" id="MCV6824482.1"/>
    </source>
</evidence>
<dbReference type="Gene3D" id="2.30.30.40">
    <property type="entry name" value="SH3 Domains"/>
    <property type="match status" value="1"/>
</dbReference>
<proteinExistence type="predicted"/>
<dbReference type="Proteomes" id="UP001208041">
    <property type="component" value="Unassembled WGS sequence"/>
</dbReference>
<dbReference type="SMART" id="SM00260">
    <property type="entry name" value="CheW"/>
    <property type="match status" value="1"/>
</dbReference>
<evidence type="ECO:0000259" key="1">
    <source>
        <dbReference type="PROSITE" id="PS50851"/>
    </source>
</evidence>
<dbReference type="AlphaFoldDB" id="A0AAE3IYB6"/>
<sequence length="155" mass="16985">MSNQLSNSKTSEIELLSFRVGEQEFALDIMSVREIRGWTRATPLPHSPPFVRGVINLRGTVLPIIDLAARLGQHSTDPSERNVFIVVQSGEETVGLLVDAVSDILSIKTEELQSPPEMAADTNNIFVESLTIVEDRMLRVLDLRAALLSSSSEAA</sequence>
<dbReference type="EMBL" id="JAOYFC010000002">
    <property type="protein sequence ID" value="MCV6824482.1"/>
    <property type="molecule type" value="Genomic_DNA"/>
</dbReference>
<dbReference type="InterPro" id="IPR039315">
    <property type="entry name" value="CheW"/>
</dbReference>
<dbReference type="InterPro" id="IPR036061">
    <property type="entry name" value="CheW-like_dom_sf"/>
</dbReference>
<feature type="domain" description="CheW-like" evidence="1">
    <location>
        <begin position="12"/>
        <end position="152"/>
    </location>
</feature>
<dbReference type="SUPFAM" id="SSF50341">
    <property type="entry name" value="CheW-like"/>
    <property type="match status" value="1"/>
</dbReference>
<dbReference type="InterPro" id="IPR002545">
    <property type="entry name" value="CheW-lke_dom"/>
</dbReference>
<dbReference type="GO" id="GO:0005829">
    <property type="term" value="C:cytosol"/>
    <property type="evidence" value="ECO:0007669"/>
    <property type="project" value="TreeGrafter"/>
</dbReference>